<evidence type="ECO:0000256" key="4">
    <source>
        <dbReference type="ARBA" id="ARBA00029454"/>
    </source>
</evidence>
<gene>
    <name evidence="6" type="ORF">BGZ80_008809</name>
</gene>
<comment type="similarity">
    <text evidence="4">Belongs to the NRP synthetase family.</text>
</comment>
<keyword evidence="3" id="KW-0436">Ligase</keyword>
<name>A0A9P6MCQ5_9FUNG</name>
<dbReference type="Proteomes" id="UP000703661">
    <property type="component" value="Unassembled WGS sequence"/>
</dbReference>
<evidence type="ECO:0000313" key="6">
    <source>
        <dbReference type="EMBL" id="KAF9991933.1"/>
    </source>
</evidence>
<dbReference type="PANTHER" id="PTHR45527:SF11">
    <property type="entry name" value="NONRIBOSOMAL PEPTIDE SYNTHETASE 5"/>
    <property type="match status" value="1"/>
</dbReference>
<reference evidence="6" key="1">
    <citation type="journal article" date="2020" name="Fungal Divers.">
        <title>Resolving the Mortierellaceae phylogeny through synthesis of multi-gene phylogenetics and phylogenomics.</title>
        <authorList>
            <person name="Vandepol N."/>
            <person name="Liber J."/>
            <person name="Desiro A."/>
            <person name="Na H."/>
            <person name="Kennedy M."/>
            <person name="Barry K."/>
            <person name="Grigoriev I.V."/>
            <person name="Miller A.N."/>
            <person name="O'Donnell K."/>
            <person name="Stajich J.E."/>
            <person name="Bonito G."/>
        </authorList>
    </citation>
    <scope>NUCLEOTIDE SEQUENCE</scope>
    <source>
        <strain evidence="6">NRRL 2769</strain>
    </source>
</reference>
<dbReference type="InterPro" id="IPR001242">
    <property type="entry name" value="Condensation_dom"/>
</dbReference>
<dbReference type="GO" id="GO:0016874">
    <property type="term" value="F:ligase activity"/>
    <property type="evidence" value="ECO:0007669"/>
    <property type="project" value="UniProtKB-KW"/>
</dbReference>
<feature type="domain" description="Condensation" evidence="5">
    <location>
        <begin position="6"/>
        <end position="141"/>
    </location>
</feature>
<keyword evidence="1" id="KW-0596">Phosphopantetheine</keyword>
<evidence type="ECO:0000256" key="2">
    <source>
        <dbReference type="ARBA" id="ARBA00022553"/>
    </source>
</evidence>
<evidence type="ECO:0000259" key="5">
    <source>
        <dbReference type="Pfam" id="PF00668"/>
    </source>
</evidence>
<dbReference type="PANTHER" id="PTHR45527">
    <property type="entry name" value="NONRIBOSOMAL PEPTIDE SYNTHETASE"/>
    <property type="match status" value="1"/>
</dbReference>
<dbReference type="GO" id="GO:0005737">
    <property type="term" value="C:cytoplasm"/>
    <property type="evidence" value="ECO:0007669"/>
    <property type="project" value="TreeGrafter"/>
</dbReference>
<dbReference type="AlphaFoldDB" id="A0A9P6MCQ5"/>
<sequence length="151" mass="16941">MIKMSFPSRCDLDRYIGALQNVVDRHDILRTAIMWKNLSTPAQVVLRKARLSVKELSLDPINGSILDQMSKIFDPREFSVDLTKAPLIQLAVAQDTDKSWIVVELMHHLIGDHSTLDVMTDEIKANLDGRGDSLPPPQPFRNLIAQARSGP</sequence>
<accession>A0A9P6MCQ5</accession>
<dbReference type="GO" id="GO:0044550">
    <property type="term" value="P:secondary metabolite biosynthetic process"/>
    <property type="evidence" value="ECO:0007669"/>
    <property type="project" value="TreeGrafter"/>
</dbReference>
<organism evidence="6 7">
    <name type="scientific">Entomortierella chlamydospora</name>
    <dbReference type="NCBI Taxonomy" id="101097"/>
    <lineage>
        <taxon>Eukaryota</taxon>
        <taxon>Fungi</taxon>
        <taxon>Fungi incertae sedis</taxon>
        <taxon>Mucoromycota</taxon>
        <taxon>Mortierellomycotina</taxon>
        <taxon>Mortierellomycetes</taxon>
        <taxon>Mortierellales</taxon>
        <taxon>Mortierellaceae</taxon>
        <taxon>Entomortierella</taxon>
    </lineage>
</organism>
<feature type="non-terminal residue" evidence="6">
    <location>
        <position position="151"/>
    </location>
</feature>
<evidence type="ECO:0000313" key="7">
    <source>
        <dbReference type="Proteomes" id="UP000703661"/>
    </source>
</evidence>
<evidence type="ECO:0000256" key="1">
    <source>
        <dbReference type="ARBA" id="ARBA00022450"/>
    </source>
</evidence>
<keyword evidence="2" id="KW-0597">Phosphoprotein</keyword>
<dbReference type="InterPro" id="IPR023213">
    <property type="entry name" value="CAT-like_dom_sf"/>
</dbReference>
<dbReference type="EMBL" id="JAAAID010004905">
    <property type="protein sequence ID" value="KAF9991933.1"/>
    <property type="molecule type" value="Genomic_DNA"/>
</dbReference>
<dbReference type="GO" id="GO:0043041">
    <property type="term" value="P:amino acid activation for nonribosomal peptide biosynthetic process"/>
    <property type="evidence" value="ECO:0007669"/>
    <property type="project" value="TreeGrafter"/>
</dbReference>
<dbReference type="SUPFAM" id="SSF52777">
    <property type="entry name" value="CoA-dependent acyltransferases"/>
    <property type="match status" value="1"/>
</dbReference>
<proteinExistence type="inferred from homology"/>
<dbReference type="GO" id="GO:0031177">
    <property type="term" value="F:phosphopantetheine binding"/>
    <property type="evidence" value="ECO:0007669"/>
    <property type="project" value="TreeGrafter"/>
</dbReference>
<protein>
    <recommendedName>
        <fullName evidence="5">Condensation domain-containing protein</fullName>
    </recommendedName>
</protein>
<keyword evidence="7" id="KW-1185">Reference proteome</keyword>
<dbReference type="Gene3D" id="3.30.559.10">
    <property type="entry name" value="Chloramphenicol acetyltransferase-like domain"/>
    <property type="match status" value="1"/>
</dbReference>
<comment type="caution">
    <text evidence="6">The sequence shown here is derived from an EMBL/GenBank/DDBJ whole genome shotgun (WGS) entry which is preliminary data.</text>
</comment>
<evidence type="ECO:0000256" key="3">
    <source>
        <dbReference type="ARBA" id="ARBA00022598"/>
    </source>
</evidence>
<dbReference type="Pfam" id="PF00668">
    <property type="entry name" value="Condensation"/>
    <property type="match status" value="1"/>
</dbReference>